<evidence type="ECO:0000256" key="1">
    <source>
        <dbReference type="ARBA" id="ARBA00004651"/>
    </source>
</evidence>
<dbReference type="PANTHER" id="PTHR30625">
    <property type="entry name" value="PROTEIN TOLQ"/>
    <property type="match status" value="1"/>
</dbReference>
<evidence type="ECO:0000256" key="5">
    <source>
        <dbReference type="ARBA" id="ARBA00022927"/>
    </source>
</evidence>
<evidence type="ECO:0000256" key="9">
    <source>
        <dbReference type="SAM" id="Phobius"/>
    </source>
</evidence>
<evidence type="ECO:0000256" key="4">
    <source>
        <dbReference type="ARBA" id="ARBA00022692"/>
    </source>
</evidence>
<accession>A0A1R4I054</accession>
<sequence>MQADKWVIVTFIPLAICSIAALALIMERCFYVFSKRGLDKQHYKDMTLALKRRDLSMAIRILEINERGYQDAIDELRLHQGGDKQLRDEAVKIALMRYANLLRRRMSGLVTVAALAPMLGLLGTIVGLMRSFYDIGLSEGPVEPATVADGLWQALSTTAAGMVIAVVCILFHALIGSYIRRHLAEATEVMNYISHNLQLGSGCHD</sequence>
<comment type="subcellular location">
    <subcellularLocation>
        <location evidence="1">Cell membrane</location>
        <topology evidence="1">Multi-pass membrane protein</topology>
    </subcellularLocation>
    <subcellularLocation>
        <location evidence="8">Membrane</location>
        <topology evidence="8">Multi-pass membrane protein</topology>
    </subcellularLocation>
</comment>
<dbReference type="PANTHER" id="PTHR30625:SF15">
    <property type="entry name" value="BIOPOLYMER TRANSPORT PROTEIN EXBB"/>
    <property type="match status" value="1"/>
</dbReference>
<dbReference type="OrthoDB" id="4045at2"/>
<keyword evidence="3" id="KW-1003">Cell membrane</keyword>
<evidence type="ECO:0000256" key="3">
    <source>
        <dbReference type="ARBA" id="ARBA00022475"/>
    </source>
</evidence>
<feature type="domain" description="MotA/TolQ/ExbB proton channel" evidence="10">
    <location>
        <begin position="64"/>
        <end position="184"/>
    </location>
</feature>
<name>A0A1R4I054_9GAMM</name>
<keyword evidence="4 9" id="KW-0812">Transmembrane</keyword>
<dbReference type="Pfam" id="PF01618">
    <property type="entry name" value="MotA_ExbB"/>
    <property type="match status" value="1"/>
</dbReference>
<organism evidence="11 12">
    <name type="scientific">Halomonas citrativorans</name>
    <dbReference type="NCBI Taxonomy" id="2742612"/>
    <lineage>
        <taxon>Bacteria</taxon>
        <taxon>Pseudomonadati</taxon>
        <taxon>Pseudomonadota</taxon>
        <taxon>Gammaproteobacteria</taxon>
        <taxon>Oceanospirillales</taxon>
        <taxon>Halomonadaceae</taxon>
        <taxon>Halomonas</taxon>
    </lineage>
</organism>
<comment type="similarity">
    <text evidence="8">Belongs to the exbB/tolQ family.</text>
</comment>
<dbReference type="InterPro" id="IPR002898">
    <property type="entry name" value="MotA_ExbB_proton_chnl"/>
</dbReference>
<evidence type="ECO:0000256" key="2">
    <source>
        <dbReference type="ARBA" id="ARBA00022448"/>
    </source>
</evidence>
<reference evidence="11 12" key="1">
    <citation type="submission" date="2017-02" db="EMBL/GenBank/DDBJ databases">
        <authorList>
            <person name="Dridi B."/>
        </authorList>
    </citation>
    <scope>NUCLEOTIDE SEQUENCE [LARGE SCALE GENOMIC DNA]</scope>
    <source>
        <strain evidence="11 12">JB380</strain>
    </source>
</reference>
<feature type="transmembrane region" description="Helical" evidence="9">
    <location>
        <begin position="106"/>
        <end position="130"/>
    </location>
</feature>
<keyword evidence="2 8" id="KW-0813">Transport</keyword>
<dbReference type="RefSeq" id="WP_087108525.1">
    <property type="nucleotide sequence ID" value="NZ_FUKM01000036.1"/>
</dbReference>
<dbReference type="AlphaFoldDB" id="A0A1R4I054"/>
<proteinExistence type="inferred from homology"/>
<keyword evidence="7 9" id="KW-0472">Membrane</keyword>
<evidence type="ECO:0000256" key="6">
    <source>
        <dbReference type="ARBA" id="ARBA00022989"/>
    </source>
</evidence>
<evidence type="ECO:0000256" key="8">
    <source>
        <dbReference type="RuleBase" id="RU004057"/>
    </source>
</evidence>
<keyword evidence="5 8" id="KW-0653">Protein transport</keyword>
<keyword evidence="6 9" id="KW-1133">Transmembrane helix</keyword>
<dbReference type="InterPro" id="IPR050790">
    <property type="entry name" value="ExbB/TolQ_transport"/>
</dbReference>
<evidence type="ECO:0000259" key="10">
    <source>
        <dbReference type="Pfam" id="PF01618"/>
    </source>
</evidence>
<evidence type="ECO:0000313" key="11">
    <source>
        <dbReference type="EMBL" id="SJN13172.1"/>
    </source>
</evidence>
<dbReference type="GO" id="GO:0005886">
    <property type="term" value="C:plasma membrane"/>
    <property type="evidence" value="ECO:0007669"/>
    <property type="project" value="UniProtKB-SubCell"/>
</dbReference>
<dbReference type="Proteomes" id="UP000196331">
    <property type="component" value="Unassembled WGS sequence"/>
</dbReference>
<gene>
    <name evidence="11" type="ORF">CZ787_09660</name>
</gene>
<comment type="caution">
    <text evidence="11">The sequence shown here is derived from an EMBL/GenBank/DDBJ whole genome shotgun (WGS) entry which is preliminary data.</text>
</comment>
<feature type="transmembrane region" description="Helical" evidence="9">
    <location>
        <begin position="6"/>
        <end position="26"/>
    </location>
</feature>
<feature type="transmembrane region" description="Helical" evidence="9">
    <location>
        <begin position="150"/>
        <end position="175"/>
    </location>
</feature>
<evidence type="ECO:0000313" key="12">
    <source>
        <dbReference type="Proteomes" id="UP000196331"/>
    </source>
</evidence>
<dbReference type="EMBL" id="FUKM01000036">
    <property type="protein sequence ID" value="SJN13172.1"/>
    <property type="molecule type" value="Genomic_DNA"/>
</dbReference>
<dbReference type="GO" id="GO:0017038">
    <property type="term" value="P:protein import"/>
    <property type="evidence" value="ECO:0007669"/>
    <property type="project" value="TreeGrafter"/>
</dbReference>
<evidence type="ECO:0000256" key="7">
    <source>
        <dbReference type="ARBA" id="ARBA00023136"/>
    </source>
</evidence>
<protein>
    <submittedName>
        <fullName evidence="11">Ferric siderophore transport system, biopolymer transport protein ExbB</fullName>
    </submittedName>
</protein>